<evidence type="ECO:0000256" key="8">
    <source>
        <dbReference type="ARBA" id="ARBA00022679"/>
    </source>
</evidence>
<comment type="caution">
    <text evidence="18">The sequence shown here is derived from an EMBL/GenBank/DDBJ whole genome shotgun (WGS) entry which is preliminary data.</text>
</comment>
<reference evidence="18 19" key="1">
    <citation type="journal article" date="2018" name="Antonie Van Leeuwenhoek">
        <title>Larkinella terrae sp. nov., isolated from soil on Jeju Island, South Korea.</title>
        <authorList>
            <person name="Ten L.N."/>
            <person name="Jeon J."/>
            <person name="Park S.J."/>
            <person name="Park S."/>
            <person name="Lee S.Y."/>
            <person name="Kim M.K."/>
            <person name="Jung H.Y."/>
        </authorList>
    </citation>
    <scope>NUCLEOTIDE SEQUENCE [LARGE SCALE GENOMIC DNA]</scope>
    <source>
        <strain evidence="18 19">KCTC 52001</strain>
    </source>
</reference>
<dbReference type="CDD" id="cd06223">
    <property type="entry name" value="PRTases_typeI"/>
    <property type="match status" value="1"/>
</dbReference>
<dbReference type="AlphaFoldDB" id="A0A7K0EHX6"/>
<keyword evidence="11 15" id="KW-0547">Nucleotide-binding</keyword>
<proteinExistence type="inferred from homology"/>
<feature type="domain" description="Phosphoribosyltransferase" evidence="17">
    <location>
        <begin position="18"/>
        <end position="161"/>
    </location>
</feature>
<dbReference type="RefSeq" id="WP_154174706.1">
    <property type="nucleotide sequence ID" value="NZ_WJXZ01000004.1"/>
</dbReference>
<evidence type="ECO:0000256" key="12">
    <source>
        <dbReference type="ARBA" id="ARBA00022842"/>
    </source>
</evidence>
<keyword evidence="16" id="KW-1133">Transmembrane helix</keyword>
<sequence>MLTIKDKRFVPFIDQNTLKNRIVQLAEQINQDYRDKEPLLVVVLNGAFIFAAELMTQLTIPCRVTFIRVSSYQQTTSTGVVKQVLGLSESLEGQDVILIEDIIDTGLTIQNVSRHLLEQKPASLEIATLLFKPEALKVEVAIKYVGFEIQNQFVVGYGLDYDGFGRNAKEILILD</sequence>
<comment type="cofactor">
    <cofactor evidence="1 15">
        <name>Mg(2+)</name>
        <dbReference type="ChEBI" id="CHEBI:18420"/>
    </cofactor>
</comment>
<evidence type="ECO:0000256" key="1">
    <source>
        <dbReference type="ARBA" id="ARBA00001946"/>
    </source>
</evidence>
<dbReference type="GO" id="GO:0032263">
    <property type="term" value="P:GMP salvage"/>
    <property type="evidence" value="ECO:0007669"/>
    <property type="project" value="TreeGrafter"/>
</dbReference>
<name>A0A7K0EHX6_9BACT</name>
<keyword evidence="9 15" id="KW-0479">Metal-binding</keyword>
<dbReference type="InterPro" id="IPR000836">
    <property type="entry name" value="PRTase_dom"/>
</dbReference>
<comment type="pathway">
    <text evidence="3 15">Purine metabolism; IMP biosynthesis via salvage pathway; IMP from hypoxanthine: step 1/1.</text>
</comment>
<dbReference type="GO" id="GO:0006166">
    <property type="term" value="P:purine ribonucleoside salvage"/>
    <property type="evidence" value="ECO:0007669"/>
    <property type="project" value="UniProtKB-KW"/>
</dbReference>
<evidence type="ECO:0000256" key="11">
    <source>
        <dbReference type="ARBA" id="ARBA00022741"/>
    </source>
</evidence>
<evidence type="ECO:0000256" key="3">
    <source>
        <dbReference type="ARBA" id="ARBA00004669"/>
    </source>
</evidence>
<dbReference type="GO" id="GO:0005829">
    <property type="term" value="C:cytosol"/>
    <property type="evidence" value="ECO:0007669"/>
    <property type="project" value="TreeGrafter"/>
</dbReference>
<dbReference type="NCBIfam" id="TIGR01203">
    <property type="entry name" value="HGPRTase"/>
    <property type="match status" value="1"/>
</dbReference>
<evidence type="ECO:0000256" key="4">
    <source>
        <dbReference type="ARBA" id="ARBA00008391"/>
    </source>
</evidence>
<keyword evidence="16" id="KW-0472">Membrane</keyword>
<evidence type="ECO:0000259" key="17">
    <source>
        <dbReference type="Pfam" id="PF00156"/>
    </source>
</evidence>
<evidence type="ECO:0000313" key="19">
    <source>
        <dbReference type="Proteomes" id="UP000441754"/>
    </source>
</evidence>
<organism evidence="18 19">
    <name type="scientific">Larkinella terrae</name>
    <dbReference type="NCBI Taxonomy" id="2025311"/>
    <lineage>
        <taxon>Bacteria</taxon>
        <taxon>Pseudomonadati</taxon>
        <taxon>Bacteroidota</taxon>
        <taxon>Cytophagia</taxon>
        <taxon>Cytophagales</taxon>
        <taxon>Spirosomataceae</taxon>
        <taxon>Larkinella</taxon>
    </lineage>
</organism>
<evidence type="ECO:0000256" key="6">
    <source>
        <dbReference type="ARBA" id="ARBA00022490"/>
    </source>
</evidence>
<dbReference type="GO" id="GO:0004422">
    <property type="term" value="F:hypoxanthine phosphoribosyltransferase activity"/>
    <property type="evidence" value="ECO:0007669"/>
    <property type="project" value="InterPro"/>
</dbReference>
<comment type="catalytic activity">
    <reaction evidence="13">
        <text>GMP + diphosphate = guanine + 5-phospho-alpha-D-ribose 1-diphosphate</text>
        <dbReference type="Rhea" id="RHEA:25424"/>
        <dbReference type="ChEBI" id="CHEBI:16235"/>
        <dbReference type="ChEBI" id="CHEBI:33019"/>
        <dbReference type="ChEBI" id="CHEBI:58017"/>
        <dbReference type="ChEBI" id="CHEBI:58115"/>
        <dbReference type="EC" id="2.4.2.8"/>
    </reaction>
    <physiologicalReaction direction="right-to-left" evidence="13">
        <dbReference type="Rhea" id="RHEA:25426"/>
    </physiologicalReaction>
</comment>
<dbReference type="GO" id="GO:0000166">
    <property type="term" value="F:nucleotide binding"/>
    <property type="evidence" value="ECO:0007669"/>
    <property type="project" value="UniProtKB-KW"/>
</dbReference>
<evidence type="ECO:0000256" key="9">
    <source>
        <dbReference type="ARBA" id="ARBA00022723"/>
    </source>
</evidence>
<keyword evidence="12 15" id="KW-0460">Magnesium</keyword>
<dbReference type="EC" id="2.4.2.8" evidence="5 15"/>
<evidence type="ECO:0000256" key="10">
    <source>
        <dbReference type="ARBA" id="ARBA00022726"/>
    </source>
</evidence>
<accession>A0A7K0EHX6</accession>
<evidence type="ECO:0000256" key="7">
    <source>
        <dbReference type="ARBA" id="ARBA00022676"/>
    </source>
</evidence>
<evidence type="ECO:0000256" key="13">
    <source>
        <dbReference type="ARBA" id="ARBA00048811"/>
    </source>
</evidence>
<dbReference type="GO" id="GO:0032264">
    <property type="term" value="P:IMP salvage"/>
    <property type="evidence" value="ECO:0007669"/>
    <property type="project" value="UniProtKB-UniPathway"/>
</dbReference>
<dbReference type="GO" id="GO:0046100">
    <property type="term" value="P:hypoxanthine metabolic process"/>
    <property type="evidence" value="ECO:0007669"/>
    <property type="project" value="TreeGrafter"/>
</dbReference>
<dbReference type="InterPro" id="IPR029057">
    <property type="entry name" value="PRTase-like"/>
</dbReference>
<gene>
    <name evidence="18" type="primary">hpt</name>
    <name evidence="18" type="ORF">GJJ30_08415</name>
</gene>
<keyword evidence="16" id="KW-0812">Transmembrane</keyword>
<evidence type="ECO:0000256" key="2">
    <source>
        <dbReference type="ARBA" id="ARBA00004496"/>
    </source>
</evidence>
<protein>
    <recommendedName>
        <fullName evidence="5 15">Hypoxanthine phosphoribosyltransferase</fullName>
        <ecNumber evidence="5 15">2.4.2.8</ecNumber>
    </recommendedName>
</protein>
<keyword evidence="8 15" id="KW-0808">Transferase</keyword>
<feature type="transmembrane region" description="Helical" evidence="16">
    <location>
        <begin position="39"/>
        <end position="60"/>
    </location>
</feature>
<comment type="catalytic activity">
    <reaction evidence="14">
        <text>IMP + diphosphate = hypoxanthine + 5-phospho-alpha-D-ribose 1-diphosphate</text>
        <dbReference type="Rhea" id="RHEA:17973"/>
        <dbReference type="ChEBI" id="CHEBI:17368"/>
        <dbReference type="ChEBI" id="CHEBI:33019"/>
        <dbReference type="ChEBI" id="CHEBI:58017"/>
        <dbReference type="ChEBI" id="CHEBI:58053"/>
        <dbReference type="EC" id="2.4.2.8"/>
    </reaction>
    <physiologicalReaction direction="right-to-left" evidence="14">
        <dbReference type="Rhea" id="RHEA:17975"/>
    </physiologicalReaction>
</comment>
<evidence type="ECO:0000256" key="15">
    <source>
        <dbReference type="RuleBase" id="RU364099"/>
    </source>
</evidence>
<dbReference type="UniPathway" id="UPA00591">
    <property type="reaction ID" value="UER00648"/>
</dbReference>
<evidence type="ECO:0000313" key="18">
    <source>
        <dbReference type="EMBL" id="MRS61312.1"/>
    </source>
</evidence>
<dbReference type="PANTHER" id="PTHR43340">
    <property type="entry name" value="HYPOXANTHINE-GUANINE PHOSPHORIBOSYLTRANSFERASE"/>
    <property type="match status" value="1"/>
</dbReference>
<dbReference type="SUPFAM" id="SSF53271">
    <property type="entry name" value="PRTase-like"/>
    <property type="match status" value="1"/>
</dbReference>
<keyword evidence="10 15" id="KW-0660">Purine salvage</keyword>
<keyword evidence="6 15" id="KW-0963">Cytoplasm</keyword>
<dbReference type="Gene3D" id="3.40.50.2020">
    <property type="match status" value="1"/>
</dbReference>
<evidence type="ECO:0000256" key="5">
    <source>
        <dbReference type="ARBA" id="ARBA00011895"/>
    </source>
</evidence>
<keyword evidence="7 15" id="KW-0328">Glycosyltransferase</keyword>
<dbReference type="EMBL" id="WJXZ01000004">
    <property type="protein sequence ID" value="MRS61312.1"/>
    <property type="molecule type" value="Genomic_DNA"/>
</dbReference>
<dbReference type="InterPro" id="IPR050408">
    <property type="entry name" value="HGPRT"/>
</dbReference>
<comment type="subcellular location">
    <subcellularLocation>
        <location evidence="2 15">Cytoplasm</location>
    </subcellularLocation>
</comment>
<dbReference type="Proteomes" id="UP000441754">
    <property type="component" value="Unassembled WGS sequence"/>
</dbReference>
<evidence type="ECO:0000256" key="16">
    <source>
        <dbReference type="SAM" id="Phobius"/>
    </source>
</evidence>
<comment type="similarity">
    <text evidence="4 15">Belongs to the purine/pyrimidine phosphoribosyltransferase family.</text>
</comment>
<evidence type="ECO:0000256" key="14">
    <source>
        <dbReference type="ARBA" id="ARBA00049402"/>
    </source>
</evidence>
<dbReference type="Pfam" id="PF00156">
    <property type="entry name" value="Pribosyltran"/>
    <property type="match status" value="1"/>
</dbReference>
<dbReference type="GO" id="GO:0000287">
    <property type="term" value="F:magnesium ion binding"/>
    <property type="evidence" value="ECO:0007669"/>
    <property type="project" value="TreeGrafter"/>
</dbReference>
<dbReference type="OrthoDB" id="9802824at2"/>
<dbReference type="InterPro" id="IPR005904">
    <property type="entry name" value="Hxn_phspho_trans"/>
</dbReference>
<dbReference type="GO" id="GO:0006178">
    <property type="term" value="P:guanine salvage"/>
    <property type="evidence" value="ECO:0007669"/>
    <property type="project" value="TreeGrafter"/>
</dbReference>
<keyword evidence="19" id="KW-1185">Reference proteome</keyword>
<dbReference type="PANTHER" id="PTHR43340:SF1">
    <property type="entry name" value="HYPOXANTHINE PHOSPHORIBOSYLTRANSFERASE"/>
    <property type="match status" value="1"/>
</dbReference>